<proteinExistence type="predicted"/>
<evidence type="ECO:0000259" key="3">
    <source>
        <dbReference type="Pfam" id="PF00156"/>
    </source>
</evidence>
<dbReference type="GO" id="GO:0016757">
    <property type="term" value="F:glycosyltransferase activity"/>
    <property type="evidence" value="ECO:0007669"/>
    <property type="project" value="UniProtKB-KW"/>
</dbReference>
<dbReference type="PANTHER" id="PTHR43363">
    <property type="entry name" value="HYPOXANTHINE PHOSPHORIBOSYLTRANSFERASE"/>
    <property type="match status" value="1"/>
</dbReference>
<dbReference type="AlphaFoldDB" id="A0A520KSX1"/>
<dbReference type="Proteomes" id="UP000317158">
    <property type="component" value="Unassembled WGS sequence"/>
</dbReference>
<dbReference type="InterPro" id="IPR029057">
    <property type="entry name" value="PRTase-like"/>
</dbReference>
<accession>A0A520KSX1</accession>
<gene>
    <name evidence="4" type="ORF">EF806_02780</name>
</gene>
<organism evidence="4 5">
    <name type="scientific">Methanoliparum thermophilum</name>
    <dbReference type="NCBI Taxonomy" id="2491083"/>
    <lineage>
        <taxon>Archaea</taxon>
        <taxon>Methanobacteriati</taxon>
        <taxon>Methanobacteriota</taxon>
        <taxon>Candidatus Methanoliparia</taxon>
        <taxon>Candidatus Methanoliparales</taxon>
        <taxon>Candidatus Methanoliparaceae</taxon>
        <taxon>Candidatus Methanoliparum</taxon>
    </lineage>
</organism>
<keyword evidence="2 4" id="KW-0808">Transferase</keyword>
<evidence type="ECO:0000256" key="2">
    <source>
        <dbReference type="ARBA" id="ARBA00022679"/>
    </source>
</evidence>
<keyword evidence="1 4" id="KW-0328">Glycosyltransferase</keyword>
<dbReference type="InterPro" id="IPR000836">
    <property type="entry name" value="PRTase_dom"/>
</dbReference>
<dbReference type="CDD" id="cd06223">
    <property type="entry name" value="PRTases_typeI"/>
    <property type="match status" value="1"/>
</dbReference>
<evidence type="ECO:0000256" key="1">
    <source>
        <dbReference type="ARBA" id="ARBA00022676"/>
    </source>
</evidence>
<sequence>MTKTKMKCVLTNWDYIYNLCRNLSNKIKDSDFKIDVVVALTRGGWIPGRILCDFIGLHDLVGLKIEHYVGTALMEDEAIVKYTVDERAVKDKNVLIIDDITDTGKSIESARDYILKLNPKDIKTAVLQFLFTSNAKIDFYAEYLDEWAWIIYPWNFIEDMVNIISRIMREGDKDYWSKTDIKKDLKDLYQIEPGRLDEVLNEIIYRGIIKEYNGMYILKETKEKKVV</sequence>
<feature type="domain" description="Phosphoribosyltransferase" evidence="3">
    <location>
        <begin position="13"/>
        <end position="145"/>
    </location>
</feature>
<dbReference type="SUPFAM" id="SSF53271">
    <property type="entry name" value="PRTase-like"/>
    <property type="match status" value="1"/>
</dbReference>
<name>A0A520KSX1_METT2</name>
<dbReference type="Gene3D" id="3.40.50.2020">
    <property type="match status" value="1"/>
</dbReference>
<comment type="caution">
    <text evidence="4">The sequence shown here is derived from an EMBL/GenBank/DDBJ whole genome shotgun (WGS) entry which is preliminary data.</text>
</comment>
<protein>
    <submittedName>
        <fullName evidence="4">Phosphoribosyltransferase</fullName>
    </submittedName>
</protein>
<evidence type="ECO:0000313" key="4">
    <source>
        <dbReference type="EMBL" id="RZN64984.1"/>
    </source>
</evidence>
<dbReference type="Pfam" id="PF00156">
    <property type="entry name" value="Pribosyltran"/>
    <property type="match status" value="1"/>
</dbReference>
<dbReference type="PANTHER" id="PTHR43363:SF2">
    <property type="entry name" value="PHOSPHORIBOSYLTRANSFERASE"/>
    <property type="match status" value="1"/>
</dbReference>
<reference evidence="4 5" key="1">
    <citation type="journal article" date="2019" name="Nat. Microbiol.">
        <title>Wide diversity of methane and short-chain alkane metabolisms in uncultured archaea.</title>
        <authorList>
            <person name="Borrel G."/>
            <person name="Adam P.S."/>
            <person name="McKay L.J."/>
            <person name="Chen L.X."/>
            <person name="Sierra-Garcia I.N."/>
            <person name="Sieber C.M."/>
            <person name="Letourneur Q."/>
            <person name="Ghozlane A."/>
            <person name="Andersen G.L."/>
            <person name="Li W.J."/>
            <person name="Hallam S.J."/>
            <person name="Muyzer G."/>
            <person name="de Oliveira V.M."/>
            <person name="Inskeep W.P."/>
            <person name="Banfield J.F."/>
            <person name="Gribaldo S."/>
        </authorList>
    </citation>
    <scope>NUCLEOTIDE SEQUENCE [LARGE SCALE GENOMIC DNA]</scope>
    <source>
        <strain evidence="4">NM1a</strain>
    </source>
</reference>
<evidence type="ECO:0000313" key="5">
    <source>
        <dbReference type="Proteomes" id="UP000317158"/>
    </source>
</evidence>
<dbReference type="EMBL" id="RXIF01000004">
    <property type="protein sequence ID" value="RZN64984.1"/>
    <property type="molecule type" value="Genomic_DNA"/>
</dbReference>